<dbReference type="Proteomes" id="UP001501175">
    <property type="component" value="Unassembled WGS sequence"/>
</dbReference>
<protein>
    <recommendedName>
        <fullName evidence="3">SnoaL-like domain-containing protein</fullName>
    </recommendedName>
</protein>
<dbReference type="RefSeq" id="WP_345247432.1">
    <property type="nucleotide sequence ID" value="NZ_BAABHD010000079.1"/>
</dbReference>
<evidence type="ECO:0008006" key="3">
    <source>
        <dbReference type="Google" id="ProtNLM"/>
    </source>
</evidence>
<evidence type="ECO:0000313" key="2">
    <source>
        <dbReference type="Proteomes" id="UP001501175"/>
    </source>
</evidence>
<keyword evidence="2" id="KW-1185">Reference proteome</keyword>
<name>A0ABP8NGF4_9BACT</name>
<sequence length="148" mass="17043">MITSETLLTSEAIEQMAKDWYRKLDVHVPMVEILPMLADKELKMVFPEATVYGYAGFEGWYQRVIRIFFDEVHTVKFVESTINGDTANVKVVVQWEASVWNAPEPFSKRIKLDAYQTWEVAYSPETNAPIVTTYIVDDLKYHEGSATL</sequence>
<comment type="caution">
    <text evidence="1">The sequence shown here is derived from an EMBL/GenBank/DDBJ whole genome shotgun (WGS) entry which is preliminary data.</text>
</comment>
<proteinExistence type="predicted"/>
<reference evidence="2" key="1">
    <citation type="journal article" date="2019" name="Int. J. Syst. Evol. Microbiol.">
        <title>The Global Catalogue of Microorganisms (GCM) 10K type strain sequencing project: providing services to taxonomists for standard genome sequencing and annotation.</title>
        <authorList>
            <consortium name="The Broad Institute Genomics Platform"/>
            <consortium name="The Broad Institute Genome Sequencing Center for Infectious Disease"/>
            <person name="Wu L."/>
            <person name="Ma J."/>
        </authorList>
    </citation>
    <scope>NUCLEOTIDE SEQUENCE [LARGE SCALE GENOMIC DNA]</scope>
    <source>
        <strain evidence="2">JCM 17927</strain>
    </source>
</reference>
<organism evidence="1 2">
    <name type="scientific">Nibrella saemangeumensis</name>
    <dbReference type="NCBI Taxonomy" id="1084526"/>
    <lineage>
        <taxon>Bacteria</taxon>
        <taxon>Pseudomonadati</taxon>
        <taxon>Bacteroidota</taxon>
        <taxon>Cytophagia</taxon>
        <taxon>Cytophagales</taxon>
        <taxon>Spirosomataceae</taxon>
        <taxon>Nibrella</taxon>
    </lineage>
</organism>
<evidence type="ECO:0000313" key="1">
    <source>
        <dbReference type="EMBL" id="GAA4465368.1"/>
    </source>
</evidence>
<accession>A0ABP8NGF4</accession>
<dbReference type="EMBL" id="BAABHD010000079">
    <property type="protein sequence ID" value="GAA4465368.1"/>
    <property type="molecule type" value="Genomic_DNA"/>
</dbReference>
<gene>
    <name evidence="1" type="ORF">GCM10023189_45890</name>
</gene>